<dbReference type="Proteomes" id="UP000586042">
    <property type="component" value="Unassembled WGS sequence"/>
</dbReference>
<keyword evidence="4" id="KW-1185">Reference proteome</keyword>
<dbReference type="InterPro" id="IPR007372">
    <property type="entry name" value="Lipid/polyisoprenoid-bd_YceI"/>
</dbReference>
<dbReference type="Pfam" id="PF04264">
    <property type="entry name" value="YceI"/>
    <property type="match status" value="1"/>
</dbReference>
<dbReference type="SUPFAM" id="SSF101874">
    <property type="entry name" value="YceI-like"/>
    <property type="match status" value="1"/>
</dbReference>
<name>A0A7Y6IH14_9ACTN</name>
<dbReference type="Gene3D" id="2.40.128.110">
    <property type="entry name" value="Lipid/polyisoprenoid-binding, YceI-like"/>
    <property type="match status" value="1"/>
</dbReference>
<evidence type="ECO:0000259" key="2">
    <source>
        <dbReference type="SMART" id="SM00867"/>
    </source>
</evidence>
<evidence type="ECO:0000313" key="3">
    <source>
        <dbReference type="EMBL" id="NUW38085.1"/>
    </source>
</evidence>
<proteinExistence type="inferred from homology"/>
<gene>
    <name evidence="3" type="ORF">HTZ77_42805</name>
</gene>
<dbReference type="PANTHER" id="PTHR34406">
    <property type="entry name" value="PROTEIN YCEI"/>
    <property type="match status" value="1"/>
</dbReference>
<evidence type="ECO:0000256" key="1">
    <source>
        <dbReference type="ARBA" id="ARBA00008812"/>
    </source>
</evidence>
<dbReference type="SMART" id="SM00867">
    <property type="entry name" value="YceI"/>
    <property type="match status" value="1"/>
</dbReference>
<dbReference type="RefSeq" id="WP_175595527.1">
    <property type="nucleotide sequence ID" value="NZ_JABWGN010000026.1"/>
</dbReference>
<comment type="caution">
    <text evidence="3">The sequence shown here is derived from an EMBL/GenBank/DDBJ whole genome shotgun (WGS) entry which is preliminary data.</text>
</comment>
<evidence type="ECO:0000313" key="4">
    <source>
        <dbReference type="Proteomes" id="UP000586042"/>
    </source>
</evidence>
<comment type="similarity">
    <text evidence="1">Belongs to the UPF0312 family.</text>
</comment>
<dbReference type="AlphaFoldDB" id="A0A7Y6IH14"/>
<feature type="domain" description="Lipid/polyisoprenoid-binding YceI-like" evidence="2">
    <location>
        <begin position="7"/>
        <end position="181"/>
    </location>
</feature>
<protein>
    <submittedName>
        <fullName evidence="3">YceI family protein</fullName>
    </submittedName>
</protein>
<dbReference type="InterPro" id="IPR036761">
    <property type="entry name" value="TTHA0802/YceI-like_sf"/>
</dbReference>
<dbReference type="PANTHER" id="PTHR34406:SF1">
    <property type="entry name" value="PROTEIN YCEI"/>
    <property type="match status" value="1"/>
</dbReference>
<dbReference type="EMBL" id="JABWGN010000026">
    <property type="protein sequence ID" value="NUW38085.1"/>
    <property type="molecule type" value="Genomic_DNA"/>
</dbReference>
<reference evidence="3 4" key="1">
    <citation type="submission" date="2020-06" db="EMBL/GenBank/DDBJ databases">
        <title>Nonomuraea sp. SMC257, a novel actinomycete isolated from soil.</title>
        <authorList>
            <person name="Chanama M."/>
        </authorList>
    </citation>
    <scope>NUCLEOTIDE SEQUENCE [LARGE SCALE GENOMIC DNA]</scope>
    <source>
        <strain evidence="3 4">SMC257</strain>
    </source>
</reference>
<accession>A0A7Y6IH14</accession>
<organism evidence="3 4">
    <name type="scientific">Nonomuraea montanisoli</name>
    <dbReference type="NCBI Taxonomy" id="2741721"/>
    <lineage>
        <taxon>Bacteria</taxon>
        <taxon>Bacillati</taxon>
        <taxon>Actinomycetota</taxon>
        <taxon>Actinomycetes</taxon>
        <taxon>Streptosporangiales</taxon>
        <taxon>Streptosporangiaceae</taxon>
        <taxon>Nonomuraea</taxon>
    </lineage>
</organism>
<sequence length="184" mass="19117">MSITAGGYTLGPESGLLVVTTTRAGFGAKAGHDLTIAVTRWRGDATIDPADPAGSAVSVEVDAESFEVCEGTGGVKPLTASDRAEIEKNIREKVLHSARNPVITFRSSRVEGTAESFRVEGDLTMAGATRPVVVEGSVAGGRVTGSAVIMQSRWGIRPYSAFLGALKVGDEVGVRFDVGLVPAR</sequence>